<keyword evidence="6 13" id="KW-0732">Signal</keyword>
<dbReference type="SMART" id="SM00564">
    <property type="entry name" value="PQQ"/>
    <property type="match status" value="4"/>
</dbReference>
<dbReference type="Pfam" id="PF13442">
    <property type="entry name" value="Cytochrome_CBB3"/>
    <property type="match status" value="1"/>
</dbReference>
<evidence type="ECO:0000256" key="11">
    <source>
        <dbReference type="ARBA" id="ARBA00023157"/>
    </source>
</evidence>
<dbReference type="NCBIfam" id="TIGR03075">
    <property type="entry name" value="PQQ_enz_alc_DH"/>
    <property type="match status" value="1"/>
</dbReference>
<feature type="chain" id="PRO_5047349158" evidence="13">
    <location>
        <begin position="26"/>
        <end position="697"/>
    </location>
</feature>
<dbReference type="InterPro" id="IPR017512">
    <property type="entry name" value="PQQ_MeOH/EtOH_DH"/>
</dbReference>
<dbReference type="CDD" id="cd10279">
    <property type="entry name" value="PQQ_ADH_II"/>
    <property type="match status" value="1"/>
</dbReference>
<evidence type="ECO:0000256" key="7">
    <source>
        <dbReference type="ARBA" id="ARBA00022837"/>
    </source>
</evidence>
<evidence type="ECO:0000256" key="9">
    <source>
        <dbReference type="ARBA" id="ARBA00023002"/>
    </source>
</evidence>
<evidence type="ECO:0000256" key="12">
    <source>
        <dbReference type="PROSITE-ProRule" id="PRU00433"/>
    </source>
</evidence>
<dbReference type="PANTHER" id="PTHR32303">
    <property type="entry name" value="QUINOPROTEIN ALCOHOL DEHYDROGENASE (CYTOCHROME C)"/>
    <property type="match status" value="1"/>
</dbReference>
<dbReference type="EC" id="1.1.2.-" evidence="15"/>
<proteinExistence type="inferred from homology"/>
<organism evidence="15 16">
    <name type="scientific">Novosphingobium decolorationis</name>
    <dbReference type="NCBI Taxonomy" id="2698673"/>
    <lineage>
        <taxon>Bacteria</taxon>
        <taxon>Pseudomonadati</taxon>
        <taxon>Pseudomonadota</taxon>
        <taxon>Alphaproteobacteria</taxon>
        <taxon>Sphingomonadales</taxon>
        <taxon>Sphingomonadaceae</taxon>
        <taxon>Novosphingobium</taxon>
    </lineage>
</organism>
<evidence type="ECO:0000256" key="8">
    <source>
        <dbReference type="ARBA" id="ARBA00022891"/>
    </source>
</evidence>
<keyword evidence="16" id="KW-1185">Reference proteome</keyword>
<dbReference type="InterPro" id="IPR018391">
    <property type="entry name" value="PQQ_b-propeller_rpt"/>
</dbReference>
<dbReference type="RefSeq" id="WP_213500308.1">
    <property type="nucleotide sequence ID" value="NZ_CP054856.1"/>
</dbReference>
<keyword evidence="8" id="KW-0634">PQQ</keyword>
<dbReference type="GO" id="GO:0016491">
    <property type="term" value="F:oxidoreductase activity"/>
    <property type="evidence" value="ECO:0007669"/>
    <property type="project" value="UniProtKB-KW"/>
</dbReference>
<gene>
    <name evidence="15" type="ORF">HT578_14485</name>
</gene>
<feature type="signal peptide" evidence="13">
    <location>
        <begin position="1"/>
        <end position="25"/>
    </location>
</feature>
<feature type="domain" description="Cytochrome c" evidence="14">
    <location>
        <begin position="611"/>
        <end position="690"/>
    </location>
</feature>
<keyword evidence="4 12" id="KW-0349">Heme</keyword>
<dbReference type="EMBL" id="CP054856">
    <property type="protein sequence ID" value="QVM84730.1"/>
    <property type="molecule type" value="Genomic_DNA"/>
</dbReference>
<evidence type="ECO:0000313" key="16">
    <source>
        <dbReference type="Proteomes" id="UP000677126"/>
    </source>
</evidence>
<dbReference type="InterPro" id="IPR002372">
    <property type="entry name" value="PQQ_rpt_dom"/>
</dbReference>
<keyword evidence="10 12" id="KW-0408">Iron</keyword>
<reference evidence="15 16" key="1">
    <citation type="journal article" date="2021" name="Int. J. Syst. Evol. Microbiol.">
        <title>Novosphingobium decolorationis sp. nov., an aniline blue-decolourizing bacterium isolated from East Pacific sediment.</title>
        <authorList>
            <person name="Chen X."/>
            <person name="Dong B."/>
            <person name="Chen T."/>
            <person name="Ren N."/>
            <person name="Wang J."/>
            <person name="Xu Y."/>
            <person name="Yang J."/>
            <person name="Zhu S."/>
            <person name="Chen J."/>
        </authorList>
    </citation>
    <scope>NUCLEOTIDE SEQUENCE [LARGE SCALE GENOMIC DNA]</scope>
    <source>
        <strain evidence="15 16">502str22</strain>
    </source>
</reference>
<evidence type="ECO:0000256" key="2">
    <source>
        <dbReference type="ARBA" id="ARBA00001931"/>
    </source>
</evidence>
<dbReference type="SUPFAM" id="SSF50998">
    <property type="entry name" value="Quinoprotein alcohol dehydrogenase-like"/>
    <property type="match status" value="1"/>
</dbReference>
<evidence type="ECO:0000256" key="1">
    <source>
        <dbReference type="ARBA" id="ARBA00001913"/>
    </source>
</evidence>
<sequence>MRSRAKVWGSGLAAGAAASLLAALAGCSLQGRTPDYVNWASHGLNGGETRFSPLDAITPDNIADLGVAWFADFDTRTLRGVEGTPLVVDGVMYATGAWSKVLALDAVTGRRLWEYDPEVPGSAAREGCCGVVNRGVAYHEGRIYLGSFDGRLIALDAATGAVVWQVDTTEEDRPYTITGAPRVVKGRIVIGNGGAEYGVRGYVSAYDAATGERAWRIYTVPGDPAKGFESPAMEMAAKTWSGEWWKYGGGGTAWDSMVYDPELDLLYIGVGNGGPWSRKVRSQGEGDNLFVSSILAVRPETGEYVWHFQEVPGDEWDYTATQHMILADMEWEGRPRKVLMQAPKNGFFYVLDRETGEFLSGTPYVPVTWTRGLDPETGRPDIVPAARYSEEGAPFLGMPSPAGGHSWQPMSYNAATGLVYFPTAEIPYGYVAGDAGAFRFDPHGWNTGQDEAKSSMPEDPEVRKQIAAMMKGALVAWDPVKGERAWSVPMDTPWNGGVLSTAGGLVFQGNASGEFVAYAAQDGRRLWARQMGSGIVAPPVTYAVDGVQYVSVAVGWGGILPLNLGVALKDAMRPRVNRVVTFRLGGDGDLPIPAPAPEAPIARIASDASEAMVAQGRQLYHVRCWMCHGDTVVNRGGIPDLRASPAITDAGVFAAFLREGVAEPRGMPDFGKELDAQETEAIRTYVIKRANDRAGAR</sequence>
<evidence type="ECO:0000256" key="3">
    <source>
        <dbReference type="ARBA" id="ARBA00008156"/>
    </source>
</evidence>
<comment type="similarity">
    <text evidence="3">Belongs to the bacterial PQQ dehydrogenase family.</text>
</comment>
<evidence type="ECO:0000256" key="13">
    <source>
        <dbReference type="SAM" id="SignalP"/>
    </source>
</evidence>
<dbReference type="Gene3D" id="2.140.10.10">
    <property type="entry name" value="Quinoprotein alcohol dehydrogenase-like superfamily"/>
    <property type="match status" value="1"/>
</dbReference>
<keyword evidence="9 15" id="KW-0560">Oxidoreductase</keyword>
<keyword evidence="5 12" id="KW-0479">Metal-binding</keyword>
<evidence type="ECO:0000256" key="10">
    <source>
        <dbReference type="ARBA" id="ARBA00023004"/>
    </source>
</evidence>
<evidence type="ECO:0000256" key="5">
    <source>
        <dbReference type="ARBA" id="ARBA00022723"/>
    </source>
</evidence>
<evidence type="ECO:0000259" key="14">
    <source>
        <dbReference type="PROSITE" id="PS51007"/>
    </source>
</evidence>
<protein>
    <submittedName>
        <fullName evidence="15">PQQ-dependent dehydrogenase, methanol/ethanol family</fullName>
        <ecNumber evidence="15">1.1.2.-</ecNumber>
    </submittedName>
</protein>
<evidence type="ECO:0000313" key="15">
    <source>
        <dbReference type="EMBL" id="QVM84730.1"/>
    </source>
</evidence>
<dbReference type="Proteomes" id="UP000677126">
    <property type="component" value="Chromosome"/>
</dbReference>
<comment type="cofactor">
    <cofactor evidence="1">
        <name>Ca(2+)</name>
        <dbReference type="ChEBI" id="CHEBI:29108"/>
    </cofactor>
</comment>
<dbReference type="Pfam" id="PF01011">
    <property type="entry name" value="PQQ"/>
    <property type="match status" value="2"/>
</dbReference>
<evidence type="ECO:0000256" key="6">
    <source>
        <dbReference type="ARBA" id="ARBA00022729"/>
    </source>
</evidence>
<dbReference type="Gene3D" id="1.10.760.10">
    <property type="entry name" value="Cytochrome c-like domain"/>
    <property type="match status" value="1"/>
</dbReference>
<dbReference type="PROSITE" id="PS00364">
    <property type="entry name" value="BACTERIAL_PQQ_2"/>
    <property type="match status" value="1"/>
</dbReference>
<accession>A0ABX8E704</accession>
<dbReference type="InterPro" id="IPR011047">
    <property type="entry name" value="Quinoprotein_ADH-like_sf"/>
</dbReference>
<keyword evidence="7" id="KW-0106">Calcium</keyword>
<dbReference type="InterPro" id="IPR001479">
    <property type="entry name" value="Quinoprotein_DH_CS"/>
</dbReference>
<dbReference type="PROSITE" id="PS51007">
    <property type="entry name" value="CYTC"/>
    <property type="match status" value="1"/>
</dbReference>
<name>A0ABX8E704_9SPHN</name>
<dbReference type="InterPro" id="IPR036909">
    <property type="entry name" value="Cyt_c-like_dom_sf"/>
</dbReference>
<dbReference type="InterPro" id="IPR009056">
    <property type="entry name" value="Cyt_c-like_dom"/>
</dbReference>
<dbReference type="PROSITE" id="PS51257">
    <property type="entry name" value="PROKAR_LIPOPROTEIN"/>
    <property type="match status" value="1"/>
</dbReference>
<comment type="cofactor">
    <cofactor evidence="2">
        <name>pyrroloquinoline quinone</name>
        <dbReference type="ChEBI" id="CHEBI:58442"/>
    </cofactor>
</comment>
<keyword evidence="11" id="KW-1015">Disulfide bond</keyword>
<evidence type="ECO:0000256" key="4">
    <source>
        <dbReference type="ARBA" id="ARBA00022617"/>
    </source>
</evidence>
<dbReference type="SUPFAM" id="SSF46626">
    <property type="entry name" value="Cytochrome c"/>
    <property type="match status" value="1"/>
</dbReference>